<protein>
    <recommendedName>
        <fullName evidence="10">Arginine repressor</fullName>
    </recommendedName>
</protein>
<dbReference type="Pfam" id="PF02863">
    <property type="entry name" value="Arg_repressor_C"/>
    <property type="match status" value="1"/>
</dbReference>
<dbReference type="SUPFAM" id="SSF55252">
    <property type="entry name" value="C-terminal domain of arginine repressor"/>
    <property type="match status" value="1"/>
</dbReference>
<evidence type="ECO:0000256" key="6">
    <source>
        <dbReference type="ARBA" id="ARBA00023163"/>
    </source>
</evidence>
<dbReference type="GO" id="GO:0003677">
    <property type="term" value="F:DNA binding"/>
    <property type="evidence" value="ECO:0007669"/>
    <property type="project" value="UniProtKB-KW"/>
</dbReference>
<comment type="subcellular location">
    <subcellularLocation>
        <location evidence="1">Cytoplasm</location>
    </subcellularLocation>
</comment>
<evidence type="ECO:0000256" key="5">
    <source>
        <dbReference type="ARBA" id="ARBA00023125"/>
    </source>
</evidence>
<dbReference type="GO" id="GO:0006525">
    <property type="term" value="P:arginine metabolic process"/>
    <property type="evidence" value="ECO:0007669"/>
    <property type="project" value="InterPro"/>
</dbReference>
<keyword evidence="4" id="KW-0805">Transcription regulation</keyword>
<feature type="domain" description="Arginine repressor DNA-binding" evidence="7">
    <location>
        <begin position="7"/>
        <end position="71"/>
    </location>
</feature>
<evidence type="ECO:0000256" key="2">
    <source>
        <dbReference type="ARBA" id="ARBA00008316"/>
    </source>
</evidence>
<accession>A0A094SEH1</accession>
<dbReference type="InterPro" id="IPR036390">
    <property type="entry name" value="WH_DNA-bd_sf"/>
</dbReference>
<dbReference type="InterPro" id="IPR036251">
    <property type="entry name" value="Arg_repress_C_sf"/>
</dbReference>
<evidence type="ECO:0000313" key="9">
    <source>
        <dbReference type="EMBL" id="KGA16598.1"/>
    </source>
</evidence>
<comment type="similarity">
    <text evidence="2">Belongs to the ArgR family.</text>
</comment>
<dbReference type="Gene3D" id="1.10.10.10">
    <property type="entry name" value="Winged helix-like DNA-binding domain superfamily/Winged helix DNA-binding domain"/>
    <property type="match status" value="1"/>
</dbReference>
<proteinExistence type="inferred from homology"/>
<name>A0A094SEH1_9ZZZZ</name>
<keyword evidence="5" id="KW-0238">DNA-binding</keyword>
<evidence type="ECO:0008006" key="10">
    <source>
        <dbReference type="Google" id="ProtNLM"/>
    </source>
</evidence>
<gene>
    <name evidence="9" type="ORF">GM50_14155</name>
</gene>
<dbReference type="HAMAP" id="MF_00173">
    <property type="entry name" value="Arg_repressor"/>
    <property type="match status" value="1"/>
</dbReference>
<keyword evidence="6" id="KW-0804">Transcription</keyword>
<keyword evidence="3" id="KW-0963">Cytoplasm</keyword>
<evidence type="ECO:0000256" key="1">
    <source>
        <dbReference type="ARBA" id="ARBA00004496"/>
    </source>
</evidence>
<evidence type="ECO:0000259" key="7">
    <source>
        <dbReference type="Pfam" id="PF01316"/>
    </source>
</evidence>
<dbReference type="PANTHER" id="PTHR34471">
    <property type="entry name" value="ARGININE REPRESSOR"/>
    <property type="match status" value="1"/>
</dbReference>
<dbReference type="InterPro" id="IPR036388">
    <property type="entry name" value="WH-like_DNA-bd_sf"/>
</dbReference>
<dbReference type="Pfam" id="PF01316">
    <property type="entry name" value="Arg_repressor"/>
    <property type="match status" value="1"/>
</dbReference>
<dbReference type="GO" id="GO:0034618">
    <property type="term" value="F:arginine binding"/>
    <property type="evidence" value="ECO:0007669"/>
    <property type="project" value="InterPro"/>
</dbReference>
<dbReference type="InterPro" id="IPR020900">
    <property type="entry name" value="Arg_repress_DNA-bd"/>
</dbReference>
<dbReference type="SUPFAM" id="SSF46785">
    <property type="entry name" value="Winged helix' DNA-binding domain"/>
    <property type="match status" value="1"/>
</dbReference>
<dbReference type="InterPro" id="IPR001669">
    <property type="entry name" value="Arg_repress"/>
</dbReference>
<evidence type="ECO:0000256" key="3">
    <source>
        <dbReference type="ARBA" id="ARBA00022490"/>
    </source>
</evidence>
<sequence length="160" mass="16100">MNSNNANSRKSTVAKLIGSGKIASQSDLVKALKKKGFAVTQGTASRDLEDIGAIRVRNADGEMVYALTDAQPISTKSSFPSELVLTATPSGNLVVIRTPIAAAQMLASAIDGLSQSGKLASAIGTVAGDDTVIVVADTVTGGSALAKKILGLANSKSGGK</sequence>
<dbReference type="GO" id="GO:0005737">
    <property type="term" value="C:cytoplasm"/>
    <property type="evidence" value="ECO:0007669"/>
    <property type="project" value="UniProtKB-SubCell"/>
</dbReference>
<dbReference type="EMBL" id="JNSK01000062">
    <property type="protein sequence ID" value="KGA16598.1"/>
    <property type="molecule type" value="Genomic_DNA"/>
</dbReference>
<dbReference type="GO" id="GO:0051259">
    <property type="term" value="P:protein complex oligomerization"/>
    <property type="evidence" value="ECO:0007669"/>
    <property type="project" value="InterPro"/>
</dbReference>
<evidence type="ECO:0000256" key="4">
    <source>
        <dbReference type="ARBA" id="ARBA00023015"/>
    </source>
</evidence>
<dbReference type="GO" id="GO:0003700">
    <property type="term" value="F:DNA-binding transcription factor activity"/>
    <property type="evidence" value="ECO:0007669"/>
    <property type="project" value="InterPro"/>
</dbReference>
<dbReference type="PANTHER" id="PTHR34471:SF1">
    <property type="entry name" value="ARGININE REPRESSOR"/>
    <property type="match status" value="1"/>
</dbReference>
<comment type="caution">
    <text evidence="9">The sequence shown here is derived from an EMBL/GenBank/DDBJ whole genome shotgun (WGS) entry which is preliminary data.</text>
</comment>
<evidence type="ECO:0000259" key="8">
    <source>
        <dbReference type="Pfam" id="PF02863"/>
    </source>
</evidence>
<dbReference type="AlphaFoldDB" id="A0A094SEH1"/>
<dbReference type="Gene3D" id="3.30.1360.40">
    <property type="match status" value="1"/>
</dbReference>
<feature type="domain" description="Arginine repressor C-terminal" evidence="8">
    <location>
        <begin position="82"/>
        <end position="149"/>
    </location>
</feature>
<dbReference type="InterPro" id="IPR020899">
    <property type="entry name" value="Arg_repress_C"/>
</dbReference>
<dbReference type="PRINTS" id="PR01467">
    <property type="entry name" value="ARGREPRESSOR"/>
</dbReference>
<organism evidence="9">
    <name type="scientific">freshwater metagenome</name>
    <dbReference type="NCBI Taxonomy" id="449393"/>
    <lineage>
        <taxon>unclassified sequences</taxon>
        <taxon>metagenomes</taxon>
        <taxon>ecological metagenomes</taxon>
    </lineage>
</organism>
<reference evidence="9" key="1">
    <citation type="submission" date="2014-05" db="EMBL/GenBank/DDBJ databases">
        <title>Key roles for freshwater Actinobacteria revealed by deep metagenomic sequencing.</title>
        <authorList>
            <person name="Ghai R."/>
            <person name="Mizuno C.M."/>
            <person name="Picazo A."/>
            <person name="Camacho A."/>
            <person name="Rodriguez-Valera F."/>
        </authorList>
    </citation>
    <scope>NUCLEOTIDE SEQUENCE</scope>
</reference>